<dbReference type="GO" id="GO:0019557">
    <property type="term" value="P:L-histidine catabolic process to glutamate and formate"/>
    <property type="evidence" value="ECO:0007669"/>
    <property type="project" value="UniProtKB-UniPathway"/>
</dbReference>
<evidence type="ECO:0000256" key="7">
    <source>
        <dbReference type="RuleBase" id="RU003954"/>
    </source>
</evidence>
<dbReference type="CDD" id="cd00332">
    <property type="entry name" value="PAL-HAL"/>
    <property type="match status" value="1"/>
</dbReference>
<comment type="pathway">
    <text evidence="1 8">Amino-acid degradation; L-histidine degradation into L-glutamate; N-formimidoyl-L-glutamate from L-histidine: step 1/3.</text>
</comment>
<dbReference type="Pfam" id="PF00221">
    <property type="entry name" value="Lyase_aromatic"/>
    <property type="match status" value="1"/>
</dbReference>
<protein>
    <recommendedName>
        <fullName evidence="2 6">Histidine ammonia-lyase</fullName>
        <ecNumber evidence="2 6">4.3.1.3</ecNumber>
    </recommendedName>
</protein>
<reference evidence="10" key="1">
    <citation type="submission" date="2014-11" db="EMBL/GenBank/DDBJ databases">
        <authorList>
            <person name="Zhu J."/>
            <person name="Qi W."/>
            <person name="Song R."/>
        </authorList>
    </citation>
    <scope>NUCLEOTIDE SEQUENCE</scope>
</reference>
<dbReference type="InterPro" id="IPR005921">
    <property type="entry name" value="HutH"/>
</dbReference>
<sequence>MSLYHKKHKRVLSTHYLQGSEIITTITLDGNTLSSSEIWRVATGHAEVDISQSSWDRIIKSRKVVDDILESGEIVYGINTGFGALVNQTISDTDLQQLQVNLIRSHATGIGELMSKESVRAMMTARINSFAKGYSGVHPNVVQQLLDFINLDITPAIPRIGSLGASGDLAPLSHMALALIGEGEVLVEENKISKTKDVIVEKGLIPLELGAKDGLSLINGTSQMLSLLVESEQILSQLLPLADIIMCASLEAFKGTAVPADSRVHDARPHPGQKLVASRIRQIMAQSEILDSHADCSKVQDPYSFRCAPQVHGAVNESLMQLRSTLDIEINSTTDNPLVFFDSEDGEQKIISQGNFHGEILGLVADKMSLSIFELASISERRMDQLLDNKKSGLPPFLASNSGLESGLMIVQYVAGASLSELHGHAAPRTAFSTSTSAGQEDHVSMGATACWNLLQATQRLSEVLACELLIACQALEFESLKPSPFIQSIVKLVRDISPKIESDRSTSSDLISISNSLKVGGWLSRIEAENSRLSN</sequence>
<reference evidence="10" key="2">
    <citation type="journal article" date="2015" name="ISME J.">
        <title>A new class of marine Euryarchaeota group II from the Mediterranean deep chlorophyll maximum.</title>
        <authorList>
            <person name="Martin-Cuadrado A.B."/>
            <person name="Garcia-Heredia I."/>
            <person name="Molto A.G."/>
            <person name="Lopez-Ubeda R."/>
            <person name="Kimes N."/>
            <person name="Lopez-Garcia P."/>
            <person name="Moreira D."/>
            <person name="Rodriguez-Valera F."/>
        </authorList>
    </citation>
    <scope>NUCLEOTIDE SEQUENCE</scope>
</reference>
<dbReference type="NCBIfam" id="NF006871">
    <property type="entry name" value="PRK09367.1"/>
    <property type="match status" value="1"/>
</dbReference>
<comment type="similarity">
    <text evidence="7">Belongs to the PAL/histidase family.</text>
</comment>
<comment type="catalytic activity">
    <reaction evidence="5 8">
        <text>L-histidine = trans-urocanate + NH4(+)</text>
        <dbReference type="Rhea" id="RHEA:21232"/>
        <dbReference type="ChEBI" id="CHEBI:17771"/>
        <dbReference type="ChEBI" id="CHEBI:28938"/>
        <dbReference type="ChEBI" id="CHEBI:57595"/>
        <dbReference type="EC" id="4.3.1.3"/>
    </reaction>
</comment>
<name>A0A1B1TCZ0_9ARCH</name>
<accession>A0A1B1TCZ0</accession>
<dbReference type="InterPro" id="IPR022313">
    <property type="entry name" value="Phe/His_NH3-lyase_AS"/>
</dbReference>
<dbReference type="UniPathway" id="UPA00379">
    <property type="reaction ID" value="UER00549"/>
</dbReference>
<proteinExistence type="inferred from homology"/>
<dbReference type="EC" id="4.3.1.3" evidence="2 6"/>
<keyword evidence="3 8" id="KW-0369">Histidine metabolism</keyword>
<evidence type="ECO:0000256" key="9">
    <source>
        <dbReference type="RuleBase" id="RU004480"/>
    </source>
</evidence>
<dbReference type="InterPro" id="IPR008948">
    <property type="entry name" value="L-Aspartase-like"/>
</dbReference>
<evidence type="ECO:0000256" key="4">
    <source>
        <dbReference type="ARBA" id="ARBA00023239"/>
    </source>
</evidence>
<evidence type="ECO:0000256" key="8">
    <source>
        <dbReference type="RuleBase" id="RU004479"/>
    </source>
</evidence>
<dbReference type="InterPro" id="IPR024083">
    <property type="entry name" value="Fumarase/histidase_N"/>
</dbReference>
<dbReference type="InterPro" id="IPR001106">
    <property type="entry name" value="Aromatic_Lyase"/>
</dbReference>
<dbReference type="GO" id="GO:0005737">
    <property type="term" value="C:cytoplasm"/>
    <property type="evidence" value="ECO:0007669"/>
    <property type="project" value="UniProtKB-SubCell"/>
</dbReference>
<dbReference type="PROSITE" id="PS00488">
    <property type="entry name" value="PAL_HISTIDASE"/>
    <property type="match status" value="1"/>
</dbReference>
<dbReference type="EMBL" id="KP211874">
    <property type="protein sequence ID" value="ANV80142.1"/>
    <property type="molecule type" value="Genomic_DNA"/>
</dbReference>
<evidence type="ECO:0000313" key="10">
    <source>
        <dbReference type="EMBL" id="ANV80142.1"/>
    </source>
</evidence>
<dbReference type="GO" id="GO:0004397">
    <property type="term" value="F:histidine ammonia-lyase activity"/>
    <property type="evidence" value="ECO:0007669"/>
    <property type="project" value="UniProtKB-UniRule"/>
</dbReference>
<dbReference type="SUPFAM" id="SSF48557">
    <property type="entry name" value="L-aspartase-like"/>
    <property type="match status" value="1"/>
</dbReference>
<evidence type="ECO:0000256" key="2">
    <source>
        <dbReference type="ARBA" id="ARBA00012994"/>
    </source>
</evidence>
<dbReference type="GO" id="GO:0019556">
    <property type="term" value="P:L-histidine catabolic process to glutamate and formamide"/>
    <property type="evidence" value="ECO:0007669"/>
    <property type="project" value="UniProtKB-UniPathway"/>
</dbReference>
<evidence type="ECO:0000256" key="1">
    <source>
        <dbReference type="ARBA" id="ARBA00005113"/>
    </source>
</evidence>
<dbReference type="Gene3D" id="1.20.200.10">
    <property type="entry name" value="Fumarase/aspartase (Central domain)"/>
    <property type="match status" value="1"/>
</dbReference>
<dbReference type="Gene3D" id="1.10.275.10">
    <property type="entry name" value="Fumarase/aspartase (N-terminal domain)"/>
    <property type="match status" value="1"/>
</dbReference>
<evidence type="ECO:0000256" key="5">
    <source>
        <dbReference type="ARBA" id="ARBA00049269"/>
    </source>
</evidence>
<evidence type="ECO:0000256" key="3">
    <source>
        <dbReference type="ARBA" id="ARBA00022808"/>
    </source>
</evidence>
<dbReference type="NCBIfam" id="TIGR01225">
    <property type="entry name" value="hutH"/>
    <property type="match status" value="1"/>
</dbReference>
<dbReference type="PANTHER" id="PTHR10362">
    <property type="entry name" value="HISTIDINE AMMONIA-LYASE"/>
    <property type="match status" value="1"/>
</dbReference>
<dbReference type="FunFam" id="1.10.275.10:FF:000005">
    <property type="entry name" value="Histidine ammonia-lyase"/>
    <property type="match status" value="1"/>
</dbReference>
<keyword evidence="4 7" id="KW-0456">Lyase</keyword>
<organism evidence="10">
    <name type="scientific">uncultured Poseidoniia archaeon</name>
    <dbReference type="NCBI Taxonomy" id="1697135"/>
    <lineage>
        <taxon>Archaea</taxon>
        <taxon>Methanobacteriati</taxon>
        <taxon>Thermoplasmatota</taxon>
        <taxon>Candidatus Poseidoniia</taxon>
        <taxon>environmental samples</taxon>
    </lineage>
</organism>
<dbReference type="AlphaFoldDB" id="A0A1B1TCZ0"/>
<comment type="subcellular location">
    <subcellularLocation>
        <location evidence="9">Cytoplasm</location>
    </subcellularLocation>
</comment>
<evidence type="ECO:0000256" key="6">
    <source>
        <dbReference type="NCBIfam" id="TIGR01225"/>
    </source>
</evidence>